<organism evidence="3 5">
    <name type="scientific">Phytophthora infestans</name>
    <name type="common">Potato late blight agent</name>
    <name type="synonym">Botrytis infestans</name>
    <dbReference type="NCBI Taxonomy" id="4787"/>
    <lineage>
        <taxon>Eukaryota</taxon>
        <taxon>Sar</taxon>
        <taxon>Stramenopiles</taxon>
        <taxon>Oomycota</taxon>
        <taxon>Peronosporomycetes</taxon>
        <taxon>Peronosporales</taxon>
        <taxon>Peronosporaceae</taxon>
        <taxon>Phytophthora</taxon>
    </lineage>
</organism>
<evidence type="ECO:0000313" key="3">
    <source>
        <dbReference type="EMBL" id="KAF4046702.1"/>
    </source>
</evidence>
<evidence type="ECO:0000313" key="5">
    <source>
        <dbReference type="Proteomes" id="UP000602510"/>
    </source>
</evidence>
<accession>A0A833WNU0</accession>
<dbReference type="PANTHER" id="PTHR37067:SF3">
    <property type="entry name" value="PX DOMAIN-CONTAINING PROTEIN"/>
    <property type="match status" value="1"/>
</dbReference>
<dbReference type="PANTHER" id="PTHR37067">
    <property type="entry name" value="PX DOMAIN-CONTAINING PROTEIN"/>
    <property type="match status" value="1"/>
</dbReference>
<gene>
    <name evidence="3" type="ORF">GN244_ATG01093</name>
    <name evidence="4" type="ORF">GN958_ATG17852</name>
</gene>
<keyword evidence="1" id="KW-0175">Coiled coil</keyword>
<dbReference type="Proteomes" id="UP000602510">
    <property type="component" value="Unassembled WGS sequence"/>
</dbReference>
<feature type="region of interest" description="Disordered" evidence="2">
    <location>
        <begin position="43"/>
        <end position="66"/>
    </location>
</feature>
<feature type="coiled-coil region" evidence="1">
    <location>
        <begin position="607"/>
        <end position="634"/>
    </location>
</feature>
<dbReference type="EMBL" id="JAACNO010002473">
    <property type="protein sequence ID" value="KAF4132943.1"/>
    <property type="molecule type" value="Genomic_DNA"/>
</dbReference>
<keyword evidence="5" id="KW-1185">Reference proteome</keyword>
<name>A0A833WNU0_PHYIN</name>
<comment type="caution">
    <text evidence="3">The sequence shown here is derived from an EMBL/GenBank/DDBJ whole genome shotgun (WGS) entry which is preliminary data.</text>
</comment>
<reference evidence="3" key="1">
    <citation type="submission" date="2020-04" db="EMBL/GenBank/DDBJ databases">
        <title>Hybrid Assembly of Korean Phytophthora infestans isolates.</title>
        <authorList>
            <person name="Prokchorchik M."/>
            <person name="Lee Y."/>
            <person name="Seo J."/>
            <person name="Cho J.-H."/>
            <person name="Park Y.-E."/>
            <person name="Jang D.-C."/>
            <person name="Im J.-S."/>
            <person name="Choi J.-G."/>
            <person name="Park H.-J."/>
            <person name="Lee G.-B."/>
            <person name="Lee Y.-G."/>
            <person name="Hong S.-Y."/>
            <person name="Cho K."/>
            <person name="Sohn K.H."/>
        </authorList>
    </citation>
    <scope>NUCLEOTIDE SEQUENCE</scope>
    <source>
        <strain evidence="3">KR_1_A1</strain>
        <strain evidence="4">KR_2_A2</strain>
    </source>
</reference>
<dbReference type="Proteomes" id="UP000704712">
    <property type="component" value="Unassembled WGS sequence"/>
</dbReference>
<proteinExistence type="predicted"/>
<sequence>MSRTFRPGWALQFAVAIAECEPETGAPTKAVCLMCRSFKRDETEGAKRRKRKTKVHSFSPPWRPDNMRRHLEQQHALRYEEYKDLTDEEKCRFFPDDVVINTQPKVGTVETTTEISAQQVLERNTATVETMKRSRTFLVDKYIVDDLLRGVEGADVEFYGFDAFEIDYVDTDAENVDKNEARYAVTVDSELEMNTCVKIVASGVSFKQAASLYQEMMDDIWAMEGGQCSERRVMNLCRVMCAMNLERLKDLFKSGDVWAFAVALEVCNCAGSPFIDVRVRFEHDGEIHSVHLIGIVVLDDDMTDRSVDLVEKYLNVIAPLWRTKLIGVSLSNETGSTARGCMQGTLNKLAAECDFPIYGDYSLANKLNQLLREACRIIFTVDFTNTLTGLVSRVRSVKKRNSDALNCPKMVEGSWESAVKVLQWLVANQTRVFEFIQEFQYVGVPPPAWWVIALVVTNVANRVNGVLLQLRGSTYDRQLVVDLMNHLSMMTGAVGPFISSEFLSISCEDIVIGSFLLNPVATATFLKSQGNFASNAVDSLQPDTYQALVNVTSTFVLTVLSKLSQIISESNSVLPEGNSSSIYQVPAFLPNKLCKVRHQDFVVAMQLQRVRLEKRFSRDEIERIEAQHRTLRNAYLLDKRVSDELNRLPDCCSFSEGWGEGIVAGVDCRALRSFCGAFAAVASSSTPRVDDSEFILINWCKTPFSHSITDFCLEATLHAQNYRSRSTY</sequence>
<evidence type="ECO:0000256" key="1">
    <source>
        <dbReference type="SAM" id="Coils"/>
    </source>
</evidence>
<dbReference type="AlphaFoldDB" id="A0A833WNU0"/>
<protein>
    <submittedName>
        <fullName evidence="3">Uncharacterized protein</fullName>
    </submittedName>
</protein>
<evidence type="ECO:0000256" key="2">
    <source>
        <dbReference type="SAM" id="MobiDB-lite"/>
    </source>
</evidence>
<dbReference type="EMBL" id="WSZM01000015">
    <property type="protein sequence ID" value="KAF4046702.1"/>
    <property type="molecule type" value="Genomic_DNA"/>
</dbReference>
<evidence type="ECO:0000313" key="4">
    <source>
        <dbReference type="EMBL" id="KAF4132943.1"/>
    </source>
</evidence>